<keyword evidence="3" id="KW-0479">Metal-binding</keyword>
<keyword evidence="4" id="KW-0614">Plasmid</keyword>
<dbReference type="GO" id="GO:0016798">
    <property type="term" value="F:hydrolase activity, acting on glycosyl bonds"/>
    <property type="evidence" value="ECO:0007669"/>
    <property type="project" value="UniProtKB-KW"/>
</dbReference>
<dbReference type="Pfam" id="PF03747">
    <property type="entry name" value="ADP_ribosyl_GH"/>
    <property type="match status" value="1"/>
</dbReference>
<evidence type="ECO:0000313" key="4">
    <source>
        <dbReference type="EMBL" id="WHA44057.1"/>
    </source>
</evidence>
<feature type="binding site" evidence="3">
    <location>
        <position position="192"/>
    </location>
    <ligand>
        <name>Mg(2+)</name>
        <dbReference type="ChEBI" id="CHEBI:18420"/>
        <label>1</label>
    </ligand>
</feature>
<protein>
    <submittedName>
        <fullName evidence="4">ADP-ribosylglycohydrolase family protein</fullName>
        <ecNumber evidence="4">3.2.2.-</ecNumber>
    </submittedName>
</protein>
<dbReference type="InterPro" id="IPR036705">
    <property type="entry name" value="Ribosyl_crysJ1_sf"/>
</dbReference>
<geneLocation type="plasmid" evidence="4 5">
    <name>pAlCFBP5477</name>
</geneLocation>
<dbReference type="EMBL" id="CP124735">
    <property type="protein sequence ID" value="WHA44057.1"/>
    <property type="molecule type" value="Genomic_DNA"/>
</dbReference>
<dbReference type="InterPro" id="IPR050792">
    <property type="entry name" value="ADP-ribosylglycohydrolase"/>
</dbReference>
<evidence type="ECO:0000256" key="3">
    <source>
        <dbReference type="PIRSR" id="PIRSR605502-1"/>
    </source>
</evidence>
<dbReference type="Gene3D" id="1.10.4080.10">
    <property type="entry name" value="ADP-ribosylation/Crystallin J1"/>
    <property type="match status" value="1"/>
</dbReference>
<evidence type="ECO:0000256" key="1">
    <source>
        <dbReference type="ARBA" id="ARBA00010702"/>
    </source>
</evidence>
<comment type="similarity">
    <text evidence="1">Belongs to the ADP-ribosylglycohydrolase family.</text>
</comment>
<gene>
    <name evidence="4" type="ORF">CFBP5477_021820</name>
</gene>
<sequence length="254" mass="27654">MGWRGNWPHWRACTKYRAAPGQTCLQALSSSTAHAPYAVNDSKGCGTIMRVAPVGLLILPARVREVAIATSKITHGNPTAIYSASIWAELISAVMLGEKLEHAVGTKLDDYKKIEDTDEVRRSINAALELPRDGSLESVRALGQGWVAEECLSIALYSCLYSLELVKSGYSVRDAILNGLFCAARHPGDSDSTAAVAGNMLGLLFSVEVIHDVLRSFWSIQVGEKLVDKLLEQHMAISDPKMLTKVDRDYVAPN</sequence>
<name>A0AAF0HDT0_9HYPH</name>
<dbReference type="InterPro" id="IPR005502">
    <property type="entry name" value="Ribosyl_crysJ1"/>
</dbReference>
<dbReference type="PANTHER" id="PTHR16222">
    <property type="entry name" value="ADP-RIBOSYLGLYCOHYDROLASE"/>
    <property type="match status" value="1"/>
</dbReference>
<keyword evidence="2 4" id="KW-0378">Hydrolase</keyword>
<dbReference type="PANTHER" id="PTHR16222:SF24">
    <property type="entry name" value="ADP-RIBOSYLHYDROLASE ARH3"/>
    <property type="match status" value="1"/>
</dbReference>
<evidence type="ECO:0000313" key="5">
    <source>
        <dbReference type="Proteomes" id="UP000298664"/>
    </source>
</evidence>
<dbReference type="GO" id="GO:0046872">
    <property type="term" value="F:metal ion binding"/>
    <property type="evidence" value="ECO:0007669"/>
    <property type="project" value="UniProtKB-KW"/>
</dbReference>
<proteinExistence type="inferred from homology"/>
<dbReference type="EC" id="3.2.2.-" evidence="4"/>
<accession>A0AAF0HDT0</accession>
<evidence type="ECO:0000256" key="2">
    <source>
        <dbReference type="ARBA" id="ARBA00022801"/>
    </source>
</evidence>
<reference evidence="4" key="1">
    <citation type="submission" date="2023-05" db="EMBL/GenBank/DDBJ databases">
        <title>Complete genome sequence of Agrobacterium larrymoorei CFBP5477.</title>
        <authorList>
            <person name="Yen H.-C."/>
            <person name="Chou L."/>
            <person name="Lin Y.-C."/>
            <person name="Lai E.-M."/>
            <person name="Kuo C.-H."/>
        </authorList>
    </citation>
    <scope>NUCLEOTIDE SEQUENCE</scope>
    <source>
        <strain evidence="4">CFBP5477</strain>
        <plasmid evidence="4">pAlCFBP5477</plasmid>
    </source>
</reference>
<keyword evidence="3" id="KW-0460">Magnesium</keyword>
<dbReference type="SUPFAM" id="SSF101478">
    <property type="entry name" value="ADP-ribosylglycohydrolase"/>
    <property type="match status" value="1"/>
</dbReference>
<feature type="binding site" evidence="3">
    <location>
        <position position="189"/>
    </location>
    <ligand>
        <name>Mg(2+)</name>
        <dbReference type="ChEBI" id="CHEBI:18420"/>
        <label>1</label>
    </ligand>
</feature>
<dbReference type="Proteomes" id="UP000298664">
    <property type="component" value="Plasmid pAlCFBP5477"/>
</dbReference>
<feature type="binding site" evidence="3">
    <location>
        <position position="191"/>
    </location>
    <ligand>
        <name>Mg(2+)</name>
        <dbReference type="ChEBI" id="CHEBI:18420"/>
        <label>1</label>
    </ligand>
</feature>
<organism evidence="4 5">
    <name type="scientific">Agrobacterium larrymoorei</name>
    <dbReference type="NCBI Taxonomy" id="160699"/>
    <lineage>
        <taxon>Bacteria</taxon>
        <taxon>Pseudomonadati</taxon>
        <taxon>Pseudomonadota</taxon>
        <taxon>Alphaproteobacteria</taxon>
        <taxon>Hyphomicrobiales</taxon>
        <taxon>Rhizobiaceae</taxon>
        <taxon>Rhizobium/Agrobacterium group</taxon>
        <taxon>Agrobacterium</taxon>
    </lineage>
</organism>
<keyword evidence="4" id="KW-0326">Glycosidase</keyword>
<comment type="cofactor">
    <cofactor evidence="3">
        <name>Mg(2+)</name>
        <dbReference type="ChEBI" id="CHEBI:18420"/>
    </cofactor>
    <text evidence="3">Binds 2 magnesium ions per subunit.</text>
</comment>
<dbReference type="AlphaFoldDB" id="A0AAF0HDT0"/>